<gene>
    <name evidence="5" type="ORF">HH303_08820</name>
</gene>
<dbReference type="RefSeq" id="WP_169624876.1">
    <property type="nucleotide sequence ID" value="NZ_JABBNT010000002.1"/>
</dbReference>
<comment type="caution">
    <text evidence="5">The sequence shown here is derived from an EMBL/GenBank/DDBJ whole genome shotgun (WGS) entry which is preliminary data.</text>
</comment>
<evidence type="ECO:0000313" key="5">
    <source>
        <dbReference type="EMBL" id="NMM44581.1"/>
    </source>
</evidence>
<dbReference type="Pfam" id="PF12833">
    <property type="entry name" value="HTH_18"/>
    <property type="match status" value="1"/>
</dbReference>
<keyword evidence="3" id="KW-0804">Transcription</keyword>
<evidence type="ECO:0000259" key="4">
    <source>
        <dbReference type="PROSITE" id="PS01124"/>
    </source>
</evidence>
<dbReference type="InterPro" id="IPR003313">
    <property type="entry name" value="AraC-bd"/>
</dbReference>
<dbReference type="Gene3D" id="1.10.10.60">
    <property type="entry name" value="Homeodomain-like"/>
    <property type="match status" value="1"/>
</dbReference>
<dbReference type="EMBL" id="JABBNT010000002">
    <property type="protein sequence ID" value="NMM44581.1"/>
    <property type="molecule type" value="Genomic_DNA"/>
</dbReference>
<dbReference type="InterPro" id="IPR050204">
    <property type="entry name" value="AraC_XylS_family_regulators"/>
</dbReference>
<dbReference type="AlphaFoldDB" id="A0A7Y0E194"/>
<dbReference type="SUPFAM" id="SSF46689">
    <property type="entry name" value="Homeodomain-like"/>
    <property type="match status" value="2"/>
</dbReference>
<dbReference type="PANTHER" id="PTHR46796">
    <property type="entry name" value="HTH-TYPE TRANSCRIPTIONAL ACTIVATOR RHAS-RELATED"/>
    <property type="match status" value="1"/>
</dbReference>
<protein>
    <submittedName>
        <fullName evidence="5">AraC family transcriptional regulator</fullName>
    </submittedName>
</protein>
<evidence type="ECO:0000256" key="2">
    <source>
        <dbReference type="ARBA" id="ARBA00023125"/>
    </source>
</evidence>
<keyword evidence="2" id="KW-0238">DNA-binding</keyword>
<evidence type="ECO:0000313" key="6">
    <source>
        <dbReference type="Proteomes" id="UP000539372"/>
    </source>
</evidence>
<dbReference type="InterPro" id="IPR037923">
    <property type="entry name" value="HTH-like"/>
</dbReference>
<dbReference type="GO" id="GO:0003700">
    <property type="term" value="F:DNA-binding transcription factor activity"/>
    <property type="evidence" value="ECO:0007669"/>
    <property type="project" value="InterPro"/>
</dbReference>
<reference evidence="5 6" key="1">
    <citation type="submission" date="2020-04" db="EMBL/GenBank/DDBJ databases">
        <title>Rhodospirillaceae bacterium KN72 isolated from deep sea.</title>
        <authorList>
            <person name="Zhang D.-C."/>
        </authorList>
    </citation>
    <scope>NUCLEOTIDE SEQUENCE [LARGE SCALE GENOMIC DNA]</scope>
    <source>
        <strain evidence="5 6">KN72</strain>
    </source>
</reference>
<dbReference type="InterPro" id="IPR018060">
    <property type="entry name" value="HTH_AraC"/>
</dbReference>
<dbReference type="GO" id="GO:0043565">
    <property type="term" value="F:sequence-specific DNA binding"/>
    <property type="evidence" value="ECO:0007669"/>
    <property type="project" value="InterPro"/>
</dbReference>
<evidence type="ECO:0000256" key="1">
    <source>
        <dbReference type="ARBA" id="ARBA00023015"/>
    </source>
</evidence>
<dbReference type="SMART" id="SM00342">
    <property type="entry name" value="HTH_ARAC"/>
    <property type="match status" value="1"/>
</dbReference>
<evidence type="ECO:0000256" key="3">
    <source>
        <dbReference type="ARBA" id="ARBA00023163"/>
    </source>
</evidence>
<feature type="domain" description="HTH araC/xylS-type" evidence="4">
    <location>
        <begin position="188"/>
        <end position="285"/>
    </location>
</feature>
<accession>A0A7Y0E194</accession>
<sequence>MSAITQEQAVDPGRIGERDKVCFWRDARWDDLECLSATFVQHEYSLHTHDTYVIGVIESGVEEYRLKGVEHRAVAGDVCLVNPGELHDGRPGGNGYRYRMFYPSIDLMAEVRGQVTERHGGGLHFREALVEDPEVFRLLSGAHRTLEDAPTHLERDSAFLEAASLLIRRHADLDGPEIGVGREDRAVATVQDFVEDNLAEDLDLKKLAALVGFSPYRLIRTFRKAIGQTPHAWVTGRRIAKARRLLSMGDQPANVAVDCGFYDQAHLTRLFKSVHGVTPGHYRAAFLS</sequence>
<dbReference type="InterPro" id="IPR009057">
    <property type="entry name" value="Homeodomain-like_sf"/>
</dbReference>
<dbReference type="Proteomes" id="UP000539372">
    <property type="component" value="Unassembled WGS sequence"/>
</dbReference>
<dbReference type="InterPro" id="IPR014710">
    <property type="entry name" value="RmlC-like_jellyroll"/>
</dbReference>
<keyword evidence="6" id="KW-1185">Reference proteome</keyword>
<organism evidence="5 6">
    <name type="scientific">Pacificispira spongiicola</name>
    <dbReference type="NCBI Taxonomy" id="2729598"/>
    <lineage>
        <taxon>Bacteria</taxon>
        <taxon>Pseudomonadati</taxon>
        <taxon>Pseudomonadota</taxon>
        <taxon>Alphaproteobacteria</taxon>
        <taxon>Rhodospirillales</taxon>
        <taxon>Rhodospirillaceae</taxon>
        <taxon>Pacificispira</taxon>
    </lineage>
</organism>
<dbReference type="PANTHER" id="PTHR46796:SF2">
    <property type="entry name" value="TRANSCRIPTIONAL REGULATORY PROTEIN"/>
    <property type="match status" value="1"/>
</dbReference>
<name>A0A7Y0E194_9PROT</name>
<dbReference type="SUPFAM" id="SSF51215">
    <property type="entry name" value="Regulatory protein AraC"/>
    <property type="match status" value="1"/>
</dbReference>
<dbReference type="Gene3D" id="2.60.120.10">
    <property type="entry name" value="Jelly Rolls"/>
    <property type="match status" value="1"/>
</dbReference>
<proteinExistence type="predicted"/>
<dbReference type="PROSITE" id="PS01124">
    <property type="entry name" value="HTH_ARAC_FAMILY_2"/>
    <property type="match status" value="1"/>
</dbReference>
<dbReference type="Pfam" id="PF02311">
    <property type="entry name" value="AraC_binding"/>
    <property type="match status" value="1"/>
</dbReference>
<keyword evidence="1" id="KW-0805">Transcription regulation</keyword>